<keyword evidence="8" id="KW-0460">Magnesium</keyword>
<dbReference type="GO" id="GO:0046872">
    <property type="term" value="F:metal ion binding"/>
    <property type="evidence" value="ECO:0007669"/>
    <property type="project" value="UniProtKB-KW"/>
</dbReference>
<keyword evidence="2" id="KW-0963">Cytoplasm</keyword>
<dbReference type="GO" id="GO:0006012">
    <property type="term" value="P:galactose metabolic process"/>
    <property type="evidence" value="ECO:0007669"/>
    <property type="project" value="UniProtKB-UniRule"/>
</dbReference>
<keyword evidence="6 15" id="KW-0418">Kinase</keyword>
<dbReference type="NCBIfam" id="TIGR00131">
    <property type="entry name" value="gal_kin"/>
    <property type="match status" value="1"/>
</dbReference>
<keyword evidence="3 15" id="KW-0808">Transferase</keyword>
<feature type="domain" description="GHMP kinase N-terminal" evidence="12">
    <location>
        <begin position="105"/>
        <end position="190"/>
    </location>
</feature>
<keyword evidence="16" id="KW-1185">Reference proteome</keyword>
<evidence type="ECO:0000256" key="10">
    <source>
        <dbReference type="ARBA" id="ARBA00023277"/>
    </source>
</evidence>
<dbReference type="SUPFAM" id="SSF54211">
    <property type="entry name" value="Ribosomal protein S5 domain 2-like"/>
    <property type="match status" value="1"/>
</dbReference>
<protein>
    <recommendedName>
        <fullName evidence="11">Galactokinase</fullName>
        <ecNumber evidence="11">2.7.1.6</ecNumber>
    </recommendedName>
</protein>
<dbReference type="Pfam" id="PF00288">
    <property type="entry name" value="GHMP_kinases_N"/>
    <property type="match status" value="1"/>
</dbReference>
<dbReference type="InterPro" id="IPR014721">
    <property type="entry name" value="Ribsml_uS5_D2-typ_fold_subgr"/>
</dbReference>
<keyword evidence="4" id="KW-0479">Metal-binding</keyword>
<evidence type="ECO:0000256" key="8">
    <source>
        <dbReference type="ARBA" id="ARBA00022842"/>
    </source>
</evidence>
<dbReference type="InterPro" id="IPR013750">
    <property type="entry name" value="GHMP_kinase_C_dom"/>
</dbReference>
<feature type="domain" description="Galactokinase N-terminal" evidence="14">
    <location>
        <begin position="20"/>
        <end position="68"/>
    </location>
</feature>
<dbReference type="InterPro" id="IPR019741">
    <property type="entry name" value="Galactokinase_CS"/>
</dbReference>
<feature type="domain" description="GHMP kinase C-terminal" evidence="13">
    <location>
        <begin position="291"/>
        <end position="371"/>
    </location>
</feature>
<evidence type="ECO:0000313" key="15">
    <source>
        <dbReference type="EMBL" id="SPF67970.1"/>
    </source>
</evidence>
<proteinExistence type="inferred from homology"/>
<evidence type="ECO:0000259" key="13">
    <source>
        <dbReference type="Pfam" id="PF08544"/>
    </source>
</evidence>
<dbReference type="PANTHER" id="PTHR10457:SF7">
    <property type="entry name" value="GALACTOKINASE-RELATED"/>
    <property type="match status" value="1"/>
</dbReference>
<dbReference type="PROSITE" id="PS00106">
    <property type="entry name" value="GALACTOKINASE"/>
    <property type="match status" value="1"/>
</dbReference>
<dbReference type="SUPFAM" id="SSF55060">
    <property type="entry name" value="GHMP Kinase, C-terminal domain"/>
    <property type="match status" value="1"/>
</dbReference>
<evidence type="ECO:0000259" key="12">
    <source>
        <dbReference type="Pfam" id="PF00288"/>
    </source>
</evidence>
<keyword evidence="5" id="KW-0547">Nucleotide-binding</keyword>
<evidence type="ECO:0000256" key="11">
    <source>
        <dbReference type="NCBIfam" id="TIGR00131"/>
    </source>
</evidence>
<reference evidence="16" key="1">
    <citation type="submission" date="2018-02" db="EMBL/GenBank/DDBJ databases">
        <authorList>
            <person name="Hornung B."/>
        </authorList>
    </citation>
    <scope>NUCLEOTIDE SEQUENCE [LARGE SCALE GENOMIC DNA]</scope>
</reference>
<dbReference type="Gene3D" id="3.30.230.10">
    <property type="match status" value="1"/>
</dbReference>
<dbReference type="Proteomes" id="UP000265962">
    <property type="component" value="Unassembled WGS sequence"/>
</dbReference>
<dbReference type="GO" id="GO:0004335">
    <property type="term" value="F:galactokinase activity"/>
    <property type="evidence" value="ECO:0007669"/>
    <property type="project" value="UniProtKB-UniRule"/>
</dbReference>
<dbReference type="Pfam" id="PF10509">
    <property type="entry name" value="GalKase_gal_bdg"/>
    <property type="match status" value="1"/>
</dbReference>
<evidence type="ECO:0000256" key="2">
    <source>
        <dbReference type="ARBA" id="ARBA00022490"/>
    </source>
</evidence>
<keyword evidence="7" id="KW-0067">ATP-binding</keyword>
<dbReference type="GO" id="GO:0005524">
    <property type="term" value="F:ATP binding"/>
    <property type="evidence" value="ECO:0007669"/>
    <property type="project" value="UniProtKB-UniRule"/>
</dbReference>
<dbReference type="PRINTS" id="PR00959">
    <property type="entry name" value="MEVGALKINASE"/>
</dbReference>
<dbReference type="GO" id="GO:0005829">
    <property type="term" value="C:cytosol"/>
    <property type="evidence" value="ECO:0007669"/>
    <property type="project" value="TreeGrafter"/>
</dbReference>
<comment type="similarity">
    <text evidence="1">Belongs to the GHMP kinase family. GalK subfamily.</text>
</comment>
<dbReference type="FunFam" id="3.30.70.890:FF:000001">
    <property type="entry name" value="Galactokinase"/>
    <property type="match status" value="1"/>
</dbReference>
<evidence type="ECO:0000256" key="9">
    <source>
        <dbReference type="ARBA" id="ARBA00023144"/>
    </source>
</evidence>
<evidence type="ECO:0000256" key="6">
    <source>
        <dbReference type="ARBA" id="ARBA00022777"/>
    </source>
</evidence>
<organism evidence="15 16">
    <name type="scientific">Propionibacterium ruminifibrarum</name>
    <dbReference type="NCBI Taxonomy" id="1962131"/>
    <lineage>
        <taxon>Bacteria</taxon>
        <taxon>Bacillati</taxon>
        <taxon>Actinomycetota</taxon>
        <taxon>Actinomycetes</taxon>
        <taxon>Propionibacteriales</taxon>
        <taxon>Propionibacteriaceae</taxon>
        <taxon>Propionibacterium</taxon>
    </lineage>
</organism>
<evidence type="ECO:0000256" key="7">
    <source>
        <dbReference type="ARBA" id="ARBA00022840"/>
    </source>
</evidence>
<dbReference type="InterPro" id="IPR019539">
    <property type="entry name" value="GalKase_N"/>
</dbReference>
<dbReference type="EC" id="2.7.1.6" evidence="11"/>
<dbReference type="FunFam" id="3.30.230.10:FF:000017">
    <property type="entry name" value="Galactokinase"/>
    <property type="match status" value="1"/>
</dbReference>
<dbReference type="InterPro" id="IPR036554">
    <property type="entry name" value="GHMP_kinase_C_sf"/>
</dbReference>
<dbReference type="PRINTS" id="PR00473">
    <property type="entry name" value="GALCTOKINASE"/>
</dbReference>
<dbReference type="RefSeq" id="WP_119715169.1">
    <property type="nucleotide sequence ID" value="NZ_OMOH01000003.1"/>
</dbReference>
<name>A0A375I3U7_9ACTN</name>
<dbReference type="InterPro" id="IPR000705">
    <property type="entry name" value="Galactokinase"/>
</dbReference>
<evidence type="ECO:0000256" key="5">
    <source>
        <dbReference type="ARBA" id="ARBA00022741"/>
    </source>
</evidence>
<dbReference type="InterPro" id="IPR006204">
    <property type="entry name" value="GHMP_kinase_N_dom"/>
</dbReference>
<dbReference type="Pfam" id="PF08544">
    <property type="entry name" value="GHMP_kinases_C"/>
    <property type="match status" value="1"/>
</dbReference>
<dbReference type="EMBL" id="OMOH01000003">
    <property type="protein sequence ID" value="SPF67970.1"/>
    <property type="molecule type" value="Genomic_DNA"/>
</dbReference>
<evidence type="ECO:0000256" key="3">
    <source>
        <dbReference type="ARBA" id="ARBA00022679"/>
    </source>
</evidence>
<dbReference type="PANTHER" id="PTHR10457">
    <property type="entry name" value="MEVALONATE KINASE/GALACTOKINASE"/>
    <property type="match status" value="1"/>
</dbReference>
<dbReference type="PIRSF" id="PIRSF000530">
    <property type="entry name" value="Galactokinase"/>
    <property type="match status" value="1"/>
</dbReference>
<dbReference type="InterPro" id="IPR006206">
    <property type="entry name" value="Mevalonate/galactokinase"/>
</dbReference>
<dbReference type="InterPro" id="IPR006203">
    <property type="entry name" value="GHMP_knse_ATP-bd_CS"/>
</dbReference>
<sequence>MTYEISSWPEAEGAARATALFTDAFDAAPAGVWASPGRVNLIGEHLDYNGGSCVPIALPHATYVALSPREDDRVRITSAGTDPELWTGTLADIRPGGGQPTWVSYALGVAWALARAGHELRGVDAAVVSCVPISAGLSSSAAIECAVGLALVDTFDLPVTRPELVLACQQAENDVVGAPTGTMDQSASLLADEGRALALNTLDGSTELVPFDLTAHGLNLLVIDTRASHALVDGQYGARRTTCETVAAREGVRLLGEITDADELLGRLDDPVELKRVRHVMTEIGRVEQFIELVRAGAYDRIGPLLDASHASQRDDYEVSCPELDAAVEAARAAGALGARMTGGGFGGSAIALVPTELVGRVEQAVEQAYAEHGWAEPRFIPAVAAKAGRKVR</sequence>
<dbReference type="PROSITE" id="PS00627">
    <property type="entry name" value="GHMP_KINASES_ATP"/>
    <property type="match status" value="1"/>
</dbReference>
<evidence type="ECO:0000256" key="1">
    <source>
        <dbReference type="ARBA" id="ARBA00006566"/>
    </source>
</evidence>
<dbReference type="Gene3D" id="3.30.70.890">
    <property type="entry name" value="GHMP kinase, C-terminal domain"/>
    <property type="match status" value="1"/>
</dbReference>
<keyword evidence="10" id="KW-0119">Carbohydrate metabolism</keyword>
<accession>A0A375I3U7</accession>
<dbReference type="InterPro" id="IPR020568">
    <property type="entry name" value="Ribosomal_Su5_D2-typ_SF"/>
</dbReference>
<evidence type="ECO:0000313" key="16">
    <source>
        <dbReference type="Proteomes" id="UP000265962"/>
    </source>
</evidence>
<dbReference type="AlphaFoldDB" id="A0A375I3U7"/>
<evidence type="ECO:0000256" key="4">
    <source>
        <dbReference type="ARBA" id="ARBA00022723"/>
    </source>
</evidence>
<dbReference type="OrthoDB" id="250531at2"/>
<keyword evidence="9" id="KW-0299">Galactose metabolism</keyword>
<evidence type="ECO:0000259" key="14">
    <source>
        <dbReference type="Pfam" id="PF10509"/>
    </source>
</evidence>
<gene>
    <name evidence="15" type="ORF">PROPJV5_0927</name>
</gene>